<dbReference type="AlphaFoldDB" id="A0A9P8RLG4"/>
<sequence length="402" mass="45597">MSRLQHQMTFKTLTVLQEYLGDWHNLLMHQKAACEILAELYDPHSIMQSPMCRVIFCWCGRFDIFTSLISGRETMLGREWFSVCQQYYRERAVMYQDDINHRIEEANASLRTIAIDMSILSAKRVRESIHHDEFMDESDALGRRILEWRSNMHPSLRDQAYAITLGGSPGPGSDSIADTYTPGTLFGGPLWPMNFALIGWYALILSHRHQTALALQRQPPVEDERMAFQVCQLTEAIECYPEALPGAAFYAAHTSVAVASLFLLKDDRHIAWARRKFAKIEQSGYIFPTDFRIKISEMWNIPDIKYDWLPNGGNNSDVIRSIRSSMNDQDRITSAGDVPSQDITDMKAIFGSMKLEEAQNELSPVSGQSSVGFSDNVAAGPEFGDRDISESQAHWEQLSGSH</sequence>
<keyword evidence="3" id="KW-1185">Reference proteome</keyword>
<evidence type="ECO:0000256" key="1">
    <source>
        <dbReference type="SAM" id="MobiDB-lite"/>
    </source>
</evidence>
<gene>
    <name evidence="2" type="ORF">GP486_005867</name>
</gene>
<reference evidence="2" key="1">
    <citation type="submission" date="2021-03" db="EMBL/GenBank/DDBJ databases">
        <title>Comparative genomics and phylogenomic investigation of the class Geoglossomycetes provide insights into ecological specialization and systematics.</title>
        <authorList>
            <person name="Melie T."/>
            <person name="Pirro S."/>
            <person name="Miller A.N."/>
            <person name="Quandt A."/>
        </authorList>
    </citation>
    <scope>NUCLEOTIDE SEQUENCE</scope>
    <source>
        <strain evidence="2">CAQ_001_2017</strain>
    </source>
</reference>
<accession>A0A9P8RLG4</accession>
<comment type="caution">
    <text evidence="2">The sequence shown here is derived from an EMBL/GenBank/DDBJ whole genome shotgun (WGS) entry which is preliminary data.</text>
</comment>
<evidence type="ECO:0000313" key="3">
    <source>
        <dbReference type="Proteomes" id="UP000750711"/>
    </source>
</evidence>
<name>A0A9P8RLG4_9PEZI</name>
<evidence type="ECO:0000313" key="2">
    <source>
        <dbReference type="EMBL" id="KAH0556203.1"/>
    </source>
</evidence>
<dbReference type="EMBL" id="JAGHQM010001185">
    <property type="protein sequence ID" value="KAH0556203.1"/>
    <property type="molecule type" value="Genomic_DNA"/>
</dbReference>
<feature type="compositionally biased region" description="Polar residues" evidence="1">
    <location>
        <begin position="361"/>
        <end position="373"/>
    </location>
</feature>
<protein>
    <submittedName>
        <fullName evidence="2">Uncharacterized protein</fullName>
    </submittedName>
</protein>
<feature type="region of interest" description="Disordered" evidence="1">
    <location>
        <begin position="361"/>
        <end position="402"/>
    </location>
</feature>
<dbReference type="Proteomes" id="UP000750711">
    <property type="component" value="Unassembled WGS sequence"/>
</dbReference>
<organism evidence="2 3">
    <name type="scientific">Trichoglossum hirsutum</name>
    <dbReference type="NCBI Taxonomy" id="265104"/>
    <lineage>
        <taxon>Eukaryota</taxon>
        <taxon>Fungi</taxon>
        <taxon>Dikarya</taxon>
        <taxon>Ascomycota</taxon>
        <taxon>Pezizomycotina</taxon>
        <taxon>Geoglossomycetes</taxon>
        <taxon>Geoglossales</taxon>
        <taxon>Geoglossaceae</taxon>
        <taxon>Trichoglossum</taxon>
    </lineage>
</organism>
<feature type="compositionally biased region" description="Polar residues" evidence="1">
    <location>
        <begin position="390"/>
        <end position="402"/>
    </location>
</feature>
<proteinExistence type="predicted"/>